<dbReference type="Proteomes" id="UP000616769">
    <property type="component" value="Unassembled WGS sequence"/>
</dbReference>
<gene>
    <name evidence="1" type="ORF">QR98_0081770</name>
</gene>
<organism evidence="1 2">
    <name type="scientific">Sarcoptes scabiei</name>
    <name type="common">Itch mite</name>
    <name type="synonym">Acarus scabiei</name>
    <dbReference type="NCBI Taxonomy" id="52283"/>
    <lineage>
        <taxon>Eukaryota</taxon>
        <taxon>Metazoa</taxon>
        <taxon>Ecdysozoa</taxon>
        <taxon>Arthropoda</taxon>
        <taxon>Chelicerata</taxon>
        <taxon>Arachnida</taxon>
        <taxon>Acari</taxon>
        <taxon>Acariformes</taxon>
        <taxon>Sarcoptiformes</taxon>
        <taxon>Astigmata</taxon>
        <taxon>Psoroptidia</taxon>
        <taxon>Sarcoptoidea</taxon>
        <taxon>Sarcoptidae</taxon>
        <taxon>Sarcoptinae</taxon>
        <taxon>Sarcoptes</taxon>
    </lineage>
</organism>
<dbReference type="EMBL" id="JXLN01013851">
    <property type="protein sequence ID" value="KPM09638.1"/>
    <property type="molecule type" value="Genomic_DNA"/>
</dbReference>
<evidence type="ECO:0000313" key="1">
    <source>
        <dbReference type="EMBL" id="KPM09638.1"/>
    </source>
</evidence>
<dbReference type="VEuPathDB" id="VectorBase:SSCA000577"/>
<dbReference type="InterPro" id="IPR036352">
    <property type="entry name" value="Semap_dom_sf"/>
</dbReference>
<name>A0A132AF68_SARSC</name>
<dbReference type="Gene3D" id="2.130.10.10">
    <property type="entry name" value="YVTN repeat-like/Quinoprotein amine dehydrogenase"/>
    <property type="match status" value="1"/>
</dbReference>
<comment type="caution">
    <text evidence="1">The sequence shown here is derived from an EMBL/GenBank/DDBJ whole genome shotgun (WGS) entry which is preliminary data.</text>
</comment>
<dbReference type="AlphaFoldDB" id="A0A132AF68"/>
<dbReference type="InterPro" id="IPR015943">
    <property type="entry name" value="WD40/YVTN_repeat-like_dom_sf"/>
</dbReference>
<reference evidence="1 2" key="1">
    <citation type="journal article" date="2015" name="Parasit. Vectors">
        <title>Draft genome of the scabies mite.</title>
        <authorList>
            <person name="Rider S.D.Jr."/>
            <person name="Morgan M.S."/>
            <person name="Arlian L.G."/>
        </authorList>
    </citation>
    <scope>NUCLEOTIDE SEQUENCE [LARGE SCALE GENOMIC DNA]</scope>
    <source>
        <strain evidence="1">Arlian Lab</strain>
    </source>
</reference>
<dbReference type="SUPFAM" id="SSF101912">
    <property type="entry name" value="Sema domain"/>
    <property type="match status" value="1"/>
</dbReference>
<accession>A0A132AF68</accession>
<proteinExistence type="predicted"/>
<evidence type="ECO:0000313" key="2">
    <source>
        <dbReference type="Proteomes" id="UP000616769"/>
    </source>
</evidence>
<sequence length="88" mass="9279">MLLLILVSPEFATKRSGNVFNFCNEAVKLNGSIPLRAKASIVYDDGTVLTSVAAGVTGQHTVAFAGTDYGSIKKTSFNALPSIKAIFL</sequence>
<protein>
    <submittedName>
        <fullName evidence="1">Uncharacterized protein</fullName>
    </submittedName>
</protein>